<dbReference type="InterPro" id="IPR006442">
    <property type="entry name" value="Antitoxin_Phd/YefM"/>
</dbReference>
<evidence type="ECO:0000313" key="3">
    <source>
        <dbReference type="EMBL" id="BDA65670.1"/>
    </source>
</evidence>
<dbReference type="NCBIfam" id="TIGR01552">
    <property type="entry name" value="phd_fam"/>
    <property type="match status" value="1"/>
</dbReference>
<dbReference type="Gene3D" id="3.40.1620.10">
    <property type="entry name" value="YefM-like domain"/>
    <property type="match status" value="1"/>
</dbReference>
<evidence type="ECO:0000256" key="2">
    <source>
        <dbReference type="RuleBase" id="RU362080"/>
    </source>
</evidence>
<name>A0ABM7UET0_9ACTO</name>
<dbReference type="SUPFAM" id="SSF143120">
    <property type="entry name" value="YefM-like"/>
    <property type="match status" value="1"/>
</dbReference>
<dbReference type="InterPro" id="IPR036165">
    <property type="entry name" value="YefM-like_sf"/>
</dbReference>
<sequence length="99" mass="11076">MCTQLHMRYGVGMETITTQVSTRELRSRLSDVLGRAMYAGERIGVTRNGRLAAVVIGVDDLEAFEELEMAQDVEAYRQAVAADDGRRVSLEELRRDLDA</sequence>
<dbReference type="Pfam" id="PF02604">
    <property type="entry name" value="PhdYeFM_antitox"/>
    <property type="match status" value="1"/>
</dbReference>
<proteinExistence type="inferred from homology"/>
<gene>
    <name evidence="3" type="ORF">MANAM107_25040</name>
</gene>
<accession>A0ABM7UET0</accession>
<dbReference type="EMBL" id="AP025017">
    <property type="protein sequence ID" value="BDA65670.1"/>
    <property type="molecule type" value="Genomic_DNA"/>
</dbReference>
<reference evidence="3 4" key="1">
    <citation type="submission" date="2021-08" db="EMBL/GenBank/DDBJ databases">
        <title>Whole genome sequence of novel Actinomyces species strain MAS-1.</title>
        <authorList>
            <person name="Saito M."/>
            <person name="Kuwahara N."/>
            <person name="Takizawa T."/>
            <person name="Gotouda H."/>
            <person name="Ochiai T."/>
        </authorList>
    </citation>
    <scope>NUCLEOTIDE SEQUENCE [LARGE SCALE GENOMIC DNA]</scope>
    <source>
        <strain evidence="3 4">MAS-1</strain>
    </source>
</reference>
<comment type="function">
    <text evidence="2">Antitoxin component of a type II toxin-antitoxin (TA) system.</text>
</comment>
<organism evidence="3 4">
    <name type="scientific">Actinomyces capricornis</name>
    <dbReference type="NCBI Taxonomy" id="2755559"/>
    <lineage>
        <taxon>Bacteria</taxon>
        <taxon>Bacillati</taxon>
        <taxon>Actinomycetota</taxon>
        <taxon>Actinomycetes</taxon>
        <taxon>Actinomycetales</taxon>
        <taxon>Actinomycetaceae</taxon>
        <taxon>Actinomyces</taxon>
    </lineage>
</organism>
<evidence type="ECO:0000256" key="1">
    <source>
        <dbReference type="ARBA" id="ARBA00009981"/>
    </source>
</evidence>
<protein>
    <recommendedName>
        <fullName evidence="2">Antitoxin</fullName>
    </recommendedName>
</protein>
<keyword evidence="4" id="KW-1185">Reference proteome</keyword>
<comment type="similarity">
    <text evidence="1 2">Belongs to the phD/YefM antitoxin family.</text>
</comment>
<evidence type="ECO:0000313" key="4">
    <source>
        <dbReference type="Proteomes" id="UP000824496"/>
    </source>
</evidence>
<dbReference type="Proteomes" id="UP000824496">
    <property type="component" value="Chromosome"/>
</dbReference>